<dbReference type="EMBL" id="CP139487">
    <property type="protein sequence ID" value="WPU64086.1"/>
    <property type="molecule type" value="Genomic_DNA"/>
</dbReference>
<sequence length="128" mass="14610">MLLRLSLILTFLMSTSLFAKEMMVISRQSTFKLKYDAGLVSLKGPQVDLSLTRTECNSDIIEVFIIRLNSVLKSSPLQKSGAPEYFKFILDGEEYYESLHSKRGALLLTLPKELQRMKLEEEALCETK</sequence>
<dbReference type="RefSeq" id="WP_321392165.1">
    <property type="nucleotide sequence ID" value="NZ_CP139487.1"/>
</dbReference>
<protein>
    <submittedName>
        <fullName evidence="1">Uncharacterized protein</fullName>
    </submittedName>
</protein>
<proteinExistence type="predicted"/>
<dbReference type="Proteomes" id="UP001324634">
    <property type="component" value="Chromosome"/>
</dbReference>
<reference evidence="1 2" key="1">
    <citation type="submission" date="2023-11" db="EMBL/GenBank/DDBJ databases">
        <title>Peredibacter starrii A3.12.</title>
        <authorList>
            <person name="Mitchell R.J."/>
        </authorList>
    </citation>
    <scope>NUCLEOTIDE SEQUENCE [LARGE SCALE GENOMIC DNA]</scope>
    <source>
        <strain evidence="1 2">A3.12</strain>
    </source>
</reference>
<evidence type="ECO:0000313" key="1">
    <source>
        <dbReference type="EMBL" id="WPU64086.1"/>
    </source>
</evidence>
<evidence type="ECO:0000313" key="2">
    <source>
        <dbReference type="Proteomes" id="UP001324634"/>
    </source>
</evidence>
<name>A0AAX4HLJ9_9BACT</name>
<dbReference type="KEGG" id="psti:SOO65_15440"/>
<dbReference type="AlphaFoldDB" id="A0AAX4HLJ9"/>
<keyword evidence="2" id="KW-1185">Reference proteome</keyword>
<gene>
    <name evidence="1" type="ORF">SOO65_15440</name>
</gene>
<organism evidence="1 2">
    <name type="scientific">Peredibacter starrii</name>
    <dbReference type="NCBI Taxonomy" id="28202"/>
    <lineage>
        <taxon>Bacteria</taxon>
        <taxon>Pseudomonadati</taxon>
        <taxon>Bdellovibrionota</taxon>
        <taxon>Bacteriovoracia</taxon>
        <taxon>Bacteriovoracales</taxon>
        <taxon>Bacteriovoracaceae</taxon>
        <taxon>Peredibacter</taxon>
    </lineage>
</organism>
<accession>A0AAX4HLJ9</accession>